<protein>
    <submittedName>
        <fullName evidence="1">Uncharacterized protein</fullName>
    </submittedName>
</protein>
<dbReference type="Gene3D" id="2.70.98.30">
    <property type="entry name" value="Golgi alpha-mannosidase II, domain 4"/>
    <property type="match status" value="1"/>
</dbReference>
<dbReference type="AlphaFoldDB" id="A0A9D4ITL8"/>
<dbReference type="EMBL" id="JAIWYP010000008">
    <property type="protein sequence ID" value="KAH3784402.1"/>
    <property type="molecule type" value="Genomic_DNA"/>
</dbReference>
<organism evidence="1 3">
    <name type="scientific">Dreissena polymorpha</name>
    <name type="common">Zebra mussel</name>
    <name type="synonym">Mytilus polymorpha</name>
    <dbReference type="NCBI Taxonomy" id="45954"/>
    <lineage>
        <taxon>Eukaryota</taxon>
        <taxon>Metazoa</taxon>
        <taxon>Spiralia</taxon>
        <taxon>Lophotrochozoa</taxon>
        <taxon>Mollusca</taxon>
        <taxon>Bivalvia</taxon>
        <taxon>Autobranchia</taxon>
        <taxon>Heteroconchia</taxon>
        <taxon>Euheterodonta</taxon>
        <taxon>Imparidentia</taxon>
        <taxon>Neoheterodontei</taxon>
        <taxon>Myida</taxon>
        <taxon>Dreissenoidea</taxon>
        <taxon>Dreissenidae</taxon>
        <taxon>Dreissena</taxon>
    </lineage>
</organism>
<dbReference type="SUPFAM" id="SSF74650">
    <property type="entry name" value="Galactose mutarotase-like"/>
    <property type="match status" value="1"/>
</dbReference>
<dbReference type="EMBL" id="JAIWYP010000006">
    <property type="protein sequence ID" value="KAH3806223.1"/>
    <property type="molecule type" value="Genomic_DNA"/>
</dbReference>
<dbReference type="Proteomes" id="UP000828390">
    <property type="component" value="Unassembled WGS sequence"/>
</dbReference>
<evidence type="ECO:0000313" key="1">
    <source>
        <dbReference type="EMBL" id="KAH3784402.1"/>
    </source>
</evidence>
<evidence type="ECO:0000313" key="3">
    <source>
        <dbReference type="Proteomes" id="UP000828390"/>
    </source>
</evidence>
<proteinExistence type="predicted"/>
<dbReference type="GO" id="GO:0003824">
    <property type="term" value="F:catalytic activity"/>
    <property type="evidence" value="ECO:0007669"/>
    <property type="project" value="InterPro"/>
</dbReference>
<name>A0A9D4ITL8_DREPO</name>
<evidence type="ECO:0000313" key="2">
    <source>
        <dbReference type="EMBL" id="KAH3806223.1"/>
    </source>
</evidence>
<sequence>MYNVKATSVFITNKIDLNIEPSLVNTEIIMRLQTDVDNGDIFTDQNGFMLMGRRNN</sequence>
<reference evidence="1" key="1">
    <citation type="journal article" date="2019" name="bioRxiv">
        <title>The Genome of the Zebra Mussel, Dreissena polymorpha: A Resource for Invasive Species Research.</title>
        <authorList>
            <person name="McCartney M.A."/>
            <person name="Auch B."/>
            <person name="Kono T."/>
            <person name="Mallez S."/>
            <person name="Zhang Y."/>
            <person name="Obille A."/>
            <person name="Becker A."/>
            <person name="Abrahante J.E."/>
            <person name="Garbe J."/>
            <person name="Badalamenti J.P."/>
            <person name="Herman A."/>
            <person name="Mangelson H."/>
            <person name="Liachko I."/>
            <person name="Sullivan S."/>
            <person name="Sone E.D."/>
            <person name="Koren S."/>
            <person name="Silverstein K.A.T."/>
            <person name="Beckman K.B."/>
            <person name="Gohl D.M."/>
        </authorList>
    </citation>
    <scope>NUCLEOTIDE SEQUENCE</scope>
    <source>
        <strain evidence="1">Duluth1</strain>
        <tissue evidence="1">Whole animal</tissue>
    </source>
</reference>
<accession>A0A9D4ITL8</accession>
<keyword evidence="3" id="KW-1185">Reference proteome</keyword>
<dbReference type="GO" id="GO:0005975">
    <property type="term" value="P:carbohydrate metabolic process"/>
    <property type="evidence" value="ECO:0007669"/>
    <property type="project" value="InterPro"/>
</dbReference>
<dbReference type="GO" id="GO:0030246">
    <property type="term" value="F:carbohydrate binding"/>
    <property type="evidence" value="ECO:0007669"/>
    <property type="project" value="InterPro"/>
</dbReference>
<dbReference type="InterPro" id="IPR011013">
    <property type="entry name" value="Gal_mutarotase_sf_dom"/>
</dbReference>
<comment type="caution">
    <text evidence="1">The sequence shown here is derived from an EMBL/GenBank/DDBJ whole genome shotgun (WGS) entry which is preliminary data.</text>
</comment>
<reference evidence="1" key="2">
    <citation type="submission" date="2020-11" db="EMBL/GenBank/DDBJ databases">
        <authorList>
            <person name="McCartney M.A."/>
            <person name="Auch B."/>
            <person name="Kono T."/>
            <person name="Mallez S."/>
            <person name="Becker A."/>
            <person name="Gohl D.M."/>
            <person name="Silverstein K.A.T."/>
            <person name="Koren S."/>
            <person name="Bechman K.B."/>
            <person name="Herman A."/>
            <person name="Abrahante J.E."/>
            <person name="Garbe J."/>
        </authorList>
    </citation>
    <scope>NUCLEOTIDE SEQUENCE</scope>
    <source>
        <strain evidence="1">Duluth1</strain>
        <tissue evidence="1">Whole animal</tissue>
    </source>
</reference>
<gene>
    <name evidence="2" type="ORF">DPMN_134542</name>
    <name evidence="1" type="ORF">DPMN_162356</name>
</gene>